<organism evidence="1 2">
    <name type="scientific">Komarekiella delphini-convector SJRDD-AB1</name>
    <dbReference type="NCBI Taxonomy" id="2593771"/>
    <lineage>
        <taxon>Bacteria</taxon>
        <taxon>Bacillati</taxon>
        <taxon>Cyanobacteriota</taxon>
        <taxon>Cyanophyceae</taxon>
        <taxon>Nostocales</taxon>
        <taxon>Nostocaceae</taxon>
        <taxon>Komarekiella</taxon>
        <taxon>Komarekiella delphini-convector</taxon>
    </lineage>
</organism>
<gene>
    <name evidence="1" type="ORF">FNW02_22610</name>
</gene>
<protein>
    <submittedName>
        <fullName evidence="1">Uncharacterized protein</fullName>
    </submittedName>
</protein>
<dbReference type="Proteomes" id="UP001165986">
    <property type="component" value="Unassembled WGS sequence"/>
</dbReference>
<accession>A0AA40VSU8</accession>
<comment type="caution">
    <text evidence="1">The sequence shown here is derived from an EMBL/GenBank/DDBJ whole genome shotgun (WGS) entry which is preliminary data.</text>
</comment>
<evidence type="ECO:0000313" key="2">
    <source>
        <dbReference type="Proteomes" id="UP001165986"/>
    </source>
</evidence>
<evidence type="ECO:0000313" key="1">
    <source>
        <dbReference type="EMBL" id="MBD6618540.1"/>
    </source>
</evidence>
<sequence>MKLALIFDSALIIASIALMPGIFDPHPATNNNYYMDADSTNSYGINIANALDTFSSNFTNVNYCEPFNLPSRSLSRDFSR</sequence>
<name>A0AA40VSU8_9NOST</name>
<reference evidence="1" key="1">
    <citation type="submission" date="2019-07" db="EMBL/GenBank/DDBJ databases">
        <title>Toxilogical consequences of a new and cryptic species of cyanobacteria (Komarekiella delphini-convector) recovered from the epidermis of a bottlenose dolphin and 1500 ft. in the air.</title>
        <authorList>
            <person name="Brown A.O."/>
            <person name="Dvorak P."/>
            <person name="Villanueva C.D."/>
            <person name="Foss A.J."/>
            <person name="Garvey A.D."/>
            <person name="Gibson Q.A."/>
            <person name="Johansen J.R."/>
            <person name="Casamatta D.A."/>
        </authorList>
    </citation>
    <scope>NUCLEOTIDE SEQUENCE</scope>
    <source>
        <strain evidence="1">SJRDD-AB1</strain>
    </source>
</reference>
<dbReference type="RefSeq" id="WP_191759747.1">
    <property type="nucleotide sequence ID" value="NZ_VJXY01000028.1"/>
</dbReference>
<dbReference type="EMBL" id="VJXY01000028">
    <property type="protein sequence ID" value="MBD6618540.1"/>
    <property type="molecule type" value="Genomic_DNA"/>
</dbReference>
<proteinExistence type="predicted"/>
<keyword evidence="2" id="KW-1185">Reference proteome</keyword>
<dbReference type="AlphaFoldDB" id="A0AA40VSU8"/>